<name>A0A9W6JEB3_9HYPH</name>
<reference evidence="6" key="1">
    <citation type="journal article" date="2014" name="Int. J. Syst. Evol. Microbiol.">
        <title>Complete genome sequence of Corynebacterium casei LMG S-19264T (=DSM 44701T), isolated from a smear-ripened cheese.</title>
        <authorList>
            <consortium name="US DOE Joint Genome Institute (JGI-PGF)"/>
            <person name="Walter F."/>
            <person name="Albersmeier A."/>
            <person name="Kalinowski J."/>
            <person name="Ruckert C."/>
        </authorList>
    </citation>
    <scope>NUCLEOTIDE SEQUENCE</scope>
    <source>
        <strain evidence="6">VKM B-2555</strain>
    </source>
</reference>
<dbReference type="PANTHER" id="PTHR32308:SF0">
    <property type="entry name" value="HPCH_HPAI ALDOLASE_CITRATE LYASE DOMAIN-CONTAINING PROTEIN"/>
    <property type="match status" value="1"/>
</dbReference>
<comment type="caution">
    <text evidence="6">The sequence shown here is derived from an EMBL/GenBank/DDBJ whole genome shotgun (WGS) entry which is preliminary data.</text>
</comment>
<sequence length="216" mass="21866">MKALLSAQTLPTDDLTSRSHGVAGWIANPSALGAPWPSGAPPLYLTVDDLDAKGVDDALARAARHGAAGVLLRRLRASADIERLAARLAVAEARAGSADGALAIVALVAGAAGLLALPALAGRRPRLAALGWDAAALAADLGAAEARDPCGGWIEPLRHARSQVLFAAAALDVPAIDAPADLDDEAFAAEAALGLRHGFRAKIALSPRQAEILAAL</sequence>
<dbReference type="EMBL" id="BSFK01000005">
    <property type="protein sequence ID" value="GLK75427.1"/>
    <property type="molecule type" value="Genomic_DNA"/>
</dbReference>
<keyword evidence="3" id="KW-0460">Magnesium</keyword>
<evidence type="ECO:0000313" key="7">
    <source>
        <dbReference type="Proteomes" id="UP001143364"/>
    </source>
</evidence>
<reference evidence="6" key="2">
    <citation type="submission" date="2023-01" db="EMBL/GenBank/DDBJ databases">
        <authorList>
            <person name="Sun Q."/>
            <person name="Evtushenko L."/>
        </authorList>
    </citation>
    <scope>NUCLEOTIDE SEQUENCE</scope>
    <source>
        <strain evidence="6">VKM B-2555</strain>
    </source>
</reference>
<evidence type="ECO:0000256" key="4">
    <source>
        <dbReference type="SAM" id="Phobius"/>
    </source>
</evidence>
<evidence type="ECO:0000256" key="2">
    <source>
        <dbReference type="ARBA" id="ARBA00022723"/>
    </source>
</evidence>
<evidence type="ECO:0000259" key="5">
    <source>
        <dbReference type="Pfam" id="PF03328"/>
    </source>
</evidence>
<keyword evidence="4" id="KW-1133">Transmembrane helix</keyword>
<keyword evidence="2" id="KW-0479">Metal-binding</keyword>
<gene>
    <name evidence="6" type="ORF">GCM10008171_06810</name>
</gene>
<dbReference type="GO" id="GO:0000287">
    <property type="term" value="F:magnesium ion binding"/>
    <property type="evidence" value="ECO:0007669"/>
    <property type="project" value="TreeGrafter"/>
</dbReference>
<dbReference type="RefSeq" id="WP_271203378.1">
    <property type="nucleotide sequence ID" value="NZ_BSFK01000005.1"/>
</dbReference>
<evidence type="ECO:0000256" key="1">
    <source>
        <dbReference type="ARBA" id="ARBA00001946"/>
    </source>
</evidence>
<dbReference type="Proteomes" id="UP001143364">
    <property type="component" value="Unassembled WGS sequence"/>
</dbReference>
<dbReference type="Gene3D" id="3.20.20.60">
    <property type="entry name" value="Phosphoenolpyruvate-binding domains"/>
    <property type="match status" value="1"/>
</dbReference>
<dbReference type="InterPro" id="IPR005000">
    <property type="entry name" value="Aldolase/citrate-lyase_domain"/>
</dbReference>
<evidence type="ECO:0000313" key="6">
    <source>
        <dbReference type="EMBL" id="GLK75427.1"/>
    </source>
</evidence>
<dbReference type="GO" id="GO:0006107">
    <property type="term" value="P:oxaloacetate metabolic process"/>
    <property type="evidence" value="ECO:0007669"/>
    <property type="project" value="TreeGrafter"/>
</dbReference>
<dbReference type="AlphaFoldDB" id="A0A9W6JEB3"/>
<keyword evidence="7" id="KW-1185">Reference proteome</keyword>
<dbReference type="InterPro" id="IPR040442">
    <property type="entry name" value="Pyrv_kinase-like_dom_sf"/>
</dbReference>
<feature type="domain" description="HpcH/HpaI aldolase/citrate lyase" evidence="5">
    <location>
        <begin position="47"/>
        <end position="207"/>
    </location>
</feature>
<dbReference type="SUPFAM" id="SSF51621">
    <property type="entry name" value="Phosphoenolpyruvate/pyruvate domain"/>
    <property type="match status" value="1"/>
</dbReference>
<evidence type="ECO:0000256" key="3">
    <source>
        <dbReference type="ARBA" id="ARBA00022842"/>
    </source>
</evidence>
<dbReference type="GO" id="GO:0003824">
    <property type="term" value="F:catalytic activity"/>
    <property type="evidence" value="ECO:0007669"/>
    <property type="project" value="InterPro"/>
</dbReference>
<keyword evidence="4" id="KW-0472">Membrane</keyword>
<keyword evidence="4" id="KW-0812">Transmembrane</keyword>
<proteinExistence type="predicted"/>
<feature type="transmembrane region" description="Helical" evidence="4">
    <location>
        <begin position="101"/>
        <end position="121"/>
    </location>
</feature>
<organism evidence="6 7">
    <name type="scientific">Methylopila jiangsuensis</name>
    <dbReference type="NCBI Taxonomy" id="586230"/>
    <lineage>
        <taxon>Bacteria</taxon>
        <taxon>Pseudomonadati</taxon>
        <taxon>Pseudomonadota</taxon>
        <taxon>Alphaproteobacteria</taxon>
        <taxon>Hyphomicrobiales</taxon>
        <taxon>Methylopilaceae</taxon>
        <taxon>Methylopila</taxon>
    </lineage>
</organism>
<dbReference type="Pfam" id="PF03328">
    <property type="entry name" value="HpcH_HpaI"/>
    <property type="match status" value="1"/>
</dbReference>
<dbReference type="PANTHER" id="PTHR32308">
    <property type="entry name" value="LYASE BETA SUBUNIT, PUTATIVE (AFU_ORTHOLOGUE AFUA_4G13030)-RELATED"/>
    <property type="match status" value="1"/>
</dbReference>
<comment type="cofactor">
    <cofactor evidence="1">
        <name>Mg(2+)</name>
        <dbReference type="ChEBI" id="CHEBI:18420"/>
    </cofactor>
</comment>
<dbReference type="InterPro" id="IPR015813">
    <property type="entry name" value="Pyrv/PenolPyrv_kinase-like_dom"/>
</dbReference>
<protein>
    <recommendedName>
        <fullName evidence="5">HpcH/HpaI aldolase/citrate lyase domain-containing protein</fullName>
    </recommendedName>
</protein>
<accession>A0A9W6JEB3</accession>